<protein>
    <recommendedName>
        <fullName evidence="3">Secreted protein</fullName>
    </recommendedName>
</protein>
<sequence length="298" mass="31264">MLSAAAAVLLIAGGITVVNGHRSAAPPADGIPSPAPSVSAPAAPVSPFRQADIARQTLLDGDYGTPLIDLAEPVINNYAASHGTYPGQLVLRATCAGTGSFELYVDSQMKKRGRQTRLASLKVPCSAEPVPVAMPLTMTADAFVHTFRIHEAPERTVDKAGFAYQVYSKSGAPVTGSPEPFDEFDPDRRLDLTGREIVFEGVARPGSDVPGAPRPTVPAGDYALLTKCTGKPAIGRMTVGRLRPMGSGFDLIASADSPCTEPAGKQVETPVSWTGDPAEISFGLVTEEGLLHYALVRR</sequence>
<accession>A0ABQ3XCD1</accession>
<evidence type="ECO:0008006" key="3">
    <source>
        <dbReference type="Google" id="ProtNLM"/>
    </source>
</evidence>
<keyword evidence="2" id="KW-1185">Reference proteome</keyword>
<evidence type="ECO:0000313" key="1">
    <source>
        <dbReference type="EMBL" id="GID56177.1"/>
    </source>
</evidence>
<dbReference type="EMBL" id="BOMG01000056">
    <property type="protein sequence ID" value="GID56177.1"/>
    <property type="molecule type" value="Genomic_DNA"/>
</dbReference>
<name>A0ABQ3XCD1_9ACTN</name>
<gene>
    <name evidence="1" type="ORF">Aco03nite_045810</name>
</gene>
<reference evidence="1 2" key="1">
    <citation type="submission" date="2021-01" db="EMBL/GenBank/DDBJ databases">
        <title>Whole genome shotgun sequence of Actinoplanes couchii NBRC 106145.</title>
        <authorList>
            <person name="Komaki H."/>
            <person name="Tamura T."/>
        </authorList>
    </citation>
    <scope>NUCLEOTIDE SEQUENCE [LARGE SCALE GENOMIC DNA]</scope>
    <source>
        <strain evidence="1 2">NBRC 106145</strain>
    </source>
</reference>
<proteinExistence type="predicted"/>
<evidence type="ECO:0000313" key="2">
    <source>
        <dbReference type="Proteomes" id="UP000612282"/>
    </source>
</evidence>
<comment type="caution">
    <text evidence="1">The sequence shown here is derived from an EMBL/GenBank/DDBJ whole genome shotgun (WGS) entry which is preliminary data.</text>
</comment>
<dbReference type="Proteomes" id="UP000612282">
    <property type="component" value="Unassembled WGS sequence"/>
</dbReference>
<organism evidence="1 2">
    <name type="scientific">Actinoplanes couchii</name>
    <dbReference type="NCBI Taxonomy" id="403638"/>
    <lineage>
        <taxon>Bacteria</taxon>
        <taxon>Bacillati</taxon>
        <taxon>Actinomycetota</taxon>
        <taxon>Actinomycetes</taxon>
        <taxon>Micromonosporales</taxon>
        <taxon>Micromonosporaceae</taxon>
        <taxon>Actinoplanes</taxon>
    </lineage>
</organism>